<reference evidence="2 3" key="1">
    <citation type="submission" date="2020-10" db="EMBL/GenBank/DDBJ databases">
        <title>Connecting structure to function with the recovery of over 1000 high-quality activated sludge metagenome-assembled genomes encoding full-length rRNA genes using long-read sequencing.</title>
        <authorList>
            <person name="Singleton C.M."/>
            <person name="Petriglieri F."/>
            <person name="Kristensen J.M."/>
            <person name="Kirkegaard R.H."/>
            <person name="Michaelsen T.Y."/>
            <person name="Andersen M.H."/>
            <person name="Karst S.M."/>
            <person name="Dueholm M.S."/>
            <person name="Nielsen P.H."/>
            <person name="Albertsen M."/>
        </authorList>
    </citation>
    <scope>NUCLEOTIDE SEQUENCE [LARGE SCALE GENOMIC DNA]</scope>
    <source>
        <strain evidence="2">Lyne_18-Q3-R50-59_MAXAC.006</strain>
    </source>
</reference>
<evidence type="ECO:0000256" key="1">
    <source>
        <dbReference type="SAM" id="MobiDB-lite"/>
    </source>
</evidence>
<evidence type="ECO:0000313" key="2">
    <source>
        <dbReference type="EMBL" id="MBK9297095.1"/>
    </source>
</evidence>
<protein>
    <submittedName>
        <fullName evidence="2">Uncharacterized protein</fullName>
    </submittedName>
</protein>
<sequence length="271" mass="28393">MDAPATNGPVAEGTLPTDTSAAAEMLSDSEVVWQVDIGGGLVPFAVAANDVPEVTIYGDGRIFVAEELETPPWTVPPPVEVLLGSVPPEQLRAFLDDAAASEMIDESVNYGTPRVADLGGTTVRLRSAAGPAEVSVHGLGYDARGDLGTSEIEARNTLETLIERSRRLGDRPTPWVPDRVEVTDLPGTHEFGTTPEGTTPWPGPRFVEVFGTVKPNDTVAGSRCAEIAGVHAAEVFSAARVSGMPFVDDQGAELQVVVRALLPGEVACDGP</sequence>
<dbReference type="Proteomes" id="UP000727993">
    <property type="component" value="Unassembled WGS sequence"/>
</dbReference>
<accession>A0A936NB74</accession>
<feature type="compositionally biased region" description="Low complexity" evidence="1">
    <location>
        <begin position="186"/>
        <end position="200"/>
    </location>
</feature>
<proteinExistence type="predicted"/>
<name>A0A936NB74_9ACTN</name>
<comment type="caution">
    <text evidence="2">The sequence shown here is derived from an EMBL/GenBank/DDBJ whole genome shotgun (WGS) entry which is preliminary data.</text>
</comment>
<organism evidence="2 3">
    <name type="scientific">Candidatus Neomicrothrix subdominans</name>
    <dbReference type="NCBI Taxonomy" id="2954438"/>
    <lineage>
        <taxon>Bacteria</taxon>
        <taxon>Bacillati</taxon>
        <taxon>Actinomycetota</taxon>
        <taxon>Acidimicrobiia</taxon>
        <taxon>Acidimicrobiales</taxon>
        <taxon>Microthrixaceae</taxon>
        <taxon>Candidatus Neomicrothrix</taxon>
    </lineage>
</organism>
<evidence type="ECO:0000313" key="3">
    <source>
        <dbReference type="Proteomes" id="UP000727993"/>
    </source>
</evidence>
<feature type="region of interest" description="Disordered" evidence="1">
    <location>
        <begin position="172"/>
        <end position="202"/>
    </location>
</feature>
<dbReference type="AlphaFoldDB" id="A0A936NB74"/>
<dbReference type="EMBL" id="JADJZA010000006">
    <property type="protein sequence ID" value="MBK9297095.1"/>
    <property type="molecule type" value="Genomic_DNA"/>
</dbReference>
<gene>
    <name evidence="2" type="ORF">IPN02_09725</name>
</gene>